<dbReference type="PROSITE" id="PS50850">
    <property type="entry name" value="MFS"/>
    <property type="match status" value="1"/>
</dbReference>
<gene>
    <name evidence="10" type="ORF">ABT317_26915</name>
</gene>
<feature type="domain" description="Major facilitator superfamily (MFS) profile" evidence="9">
    <location>
        <begin position="17"/>
        <end position="401"/>
    </location>
</feature>
<feature type="transmembrane region" description="Helical" evidence="8">
    <location>
        <begin position="346"/>
        <end position="366"/>
    </location>
</feature>
<name>A0ABV1W8I3_9ACTN</name>
<dbReference type="PANTHER" id="PTHR23517">
    <property type="entry name" value="RESISTANCE PROTEIN MDTM, PUTATIVE-RELATED-RELATED"/>
    <property type="match status" value="1"/>
</dbReference>
<evidence type="ECO:0000256" key="6">
    <source>
        <dbReference type="ARBA" id="ARBA00023136"/>
    </source>
</evidence>
<feature type="region of interest" description="Disordered" evidence="7">
    <location>
        <begin position="409"/>
        <end position="431"/>
    </location>
</feature>
<dbReference type="SUPFAM" id="SSF103473">
    <property type="entry name" value="MFS general substrate transporter"/>
    <property type="match status" value="1"/>
</dbReference>
<feature type="transmembrane region" description="Helical" evidence="8">
    <location>
        <begin position="83"/>
        <end position="101"/>
    </location>
</feature>
<feature type="transmembrane region" description="Helical" evidence="8">
    <location>
        <begin position="307"/>
        <end position="325"/>
    </location>
</feature>
<feature type="transmembrane region" description="Helical" evidence="8">
    <location>
        <begin position="46"/>
        <end position="71"/>
    </location>
</feature>
<comment type="caution">
    <text evidence="10">The sequence shown here is derived from an EMBL/GenBank/DDBJ whole genome shotgun (WGS) entry which is preliminary data.</text>
</comment>
<dbReference type="InterPro" id="IPR011701">
    <property type="entry name" value="MFS"/>
</dbReference>
<dbReference type="Proteomes" id="UP001458415">
    <property type="component" value="Unassembled WGS sequence"/>
</dbReference>
<dbReference type="InterPro" id="IPR036259">
    <property type="entry name" value="MFS_trans_sf"/>
</dbReference>
<dbReference type="Gene3D" id="1.20.1250.20">
    <property type="entry name" value="MFS general substrate transporter like domains"/>
    <property type="match status" value="1"/>
</dbReference>
<feature type="transmembrane region" description="Helical" evidence="8">
    <location>
        <begin position="12"/>
        <end position="34"/>
    </location>
</feature>
<feature type="transmembrane region" description="Helical" evidence="8">
    <location>
        <begin position="220"/>
        <end position="241"/>
    </location>
</feature>
<organism evidence="10 11">
    <name type="scientific">Streptomyces carpinensis</name>
    <dbReference type="NCBI Taxonomy" id="66369"/>
    <lineage>
        <taxon>Bacteria</taxon>
        <taxon>Bacillati</taxon>
        <taxon>Actinomycetota</taxon>
        <taxon>Actinomycetes</taxon>
        <taxon>Kitasatosporales</taxon>
        <taxon>Streptomycetaceae</taxon>
        <taxon>Streptomyces</taxon>
    </lineage>
</organism>
<dbReference type="EMBL" id="JBEPCU010000564">
    <property type="protein sequence ID" value="MER6980503.1"/>
    <property type="molecule type" value="Genomic_DNA"/>
</dbReference>
<feature type="transmembrane region" description="Helical" evidence="8">
    <location>
        <begin position="173"/>
        <end position="192"/>
    </location>
</feature>
<accession>A0ABV1W8I3</accession>
<protein>
    <submittedName>
        <fullName evidence="10">MFS transporter</fullName>
    </submittedName>
</protein>
<evidence type="ECO:0000256" key="4">
    <source>
        <dbReference type="ARBA" id="ARBA00022692"/>
    </source>
</evidence>
<dbReference type="InterPro" id="IPR020846">
    <property type="entry name" value="MFS_dom"/>
</dbReference>
<evidence type="ECO:0000259" key="9">
    <source>
        <dbReference type="PROSITE" id="PS50850"/>
    </source>
</evidence>
<evidence type="ECO:0000256" key="1">
    <source>
        <dbReference type="ARBA" id="ARBA00004651"/>
    </source>
</evidence>
<dbReference type="RefSeq" id="WP_143668084.1">
    <property type="nucleotide sequence ID" value="NZ_MUBM01000159.1"/>
</dbReference>
<dbReference type="PANTHER" id="PTHR23517:SF3">
    <property type="entry name" value="INTEGRAL MEMBRANE TRANSPORT PROTEIN"/>
    <property type="match status" value="1"/>
</dbReference>
<dbReference type="Pfam" id="PF07690">
    <property type="entry name" value="MFS_1"/>
    <property type="match status" value="1"/>
</dbReference>
<reference evidence="10 11" key="1">
    <citation type="submission" date="2024-06" db="EMBL/GenBank/DDBJ databases">
        <title>The Natural Products Discovery Center: Release of the First 8490 Sequenced Strains for Exploring Actinobacteria Biosynthetic Diversity.</title>
        <authorList>
            <person name="Kalkreuter E."/>
            <person name="Kautsar S.A."/>
            <person name="Yang D."/>
            <person name="Bader C.D."/>
            <person name="Teijaro C.N."/>
            <person name="Fluegel L."/>
            <person name="Davis C.M."/>
            <person name="Simpson J.R."/>
            <person name="Lauterbach L."/>
            <person name="Steele A.D."/>
            <person name="Gui C."/>
            <person name="Meng S."/>
            <person name="Li G."/>
            <person name="Viehrig K."/>
            <person name="Ye F."/>
            <person name="Su P."/>
            <person name="Kiefer A.F."/>
            <person name="Nichols A."/>
            <person name="Cepeda A.J."/>
            <person name="Yan W."/>
            <person name="Fan B."/>
            <person name="Jiang Y."/>
            <person name="Adhikari A."/>
            <person name="Zheng C.-J."/>
            <person name="Schuster L."/>
            <person name="Cowan T.M."/>
            <person name="Smanski M.J."/>
            <person name="Chevrette M.G."/>
            <person name="De Carvalho L.P.S."/>
            <person name="Shen B."/>
        </authorList>
    </citation>
    <scope>NUCLEOTIDE SEQUENCE [LARGE SCALE GENOMIC DNA]</scope>
    <source>
        <strain evidence="10 11">NPDC000634</strain>
    </source>
</reference>
<feature type="transmembrane region" description="Helical" evidence="8">
    <location>
        <begin position="253"/>
        <end position="276"/>
    </location>
</feature>
<keyword evidence="6 8" id="KW-0472">Membrane</keyword>
<feature type="transmembrane region" description="Helical" evidence="8">
    <location>
        <begin position="378"/>
        <end position="396"/>
    </location>
</feature>
<keyword evidence="2" id="KW-0813">Transport</keyword>
<evidence type="ECO:0000256" key="5">
    <source>
        <dbReference type="ARBA" id="ARBA00022989"/>
    </source>
</evidence>
<feature type="transmembrane region" description="Helical" evidence="8">
    <location>
        <begin position="107"/>
        <end position="130"/>
    </location>
</feature>
<keyword evidence="5 8" id="KW-1133">Transmembrane helix</keyword>
<comment type="subcellular location">
    <subcellularLocation>
        <location evidence="1">Cell membrane</location>
        <topology evidence="1">Multi-pass membrane protein</topology>
    </subcellularLocation>
</comment>
<keyword evidence="3" id="KW-1003">Cell membrane</keyword>
<evidence type="ECO:0000256" key="3">
    <source>
        <dbReference type="ARBA" id="ARBA00022475"/>
    </source>
</evidence>
<keyword evidence="11" id="KW-1185">Reference proteome</keyword>
<feature type="transmembrane region" description="Helical" evidence="8">
    <location>
        <begin position="142"/>
        <end position="167"/>
    </location>
</feature>
<feature type="transmembrane region" description="Helical" evidence="8">
    <location>
        <begin position="283"/>
        <end position="301"/>
    </location>
</feature>
<dbReference type="InterPro" id="IPR050171">
    <property type="entry name" value="MFS_Transporters"/>
</dbReference>
<keyword evidence="4 8" id="KW-0812">Transmembrane</keyword>
<evidence type="ECO:0000256" key="2">
    <source>
        <dbReference type="ARBA" id="ARBA00022448"/>
    </source>
</evidence>
<proteinExistence type="predicted"/>
<evidence type="ECO:0000256" key="8">
    <source>
        <dbReference type="SAM" id="Phobius"/>
    </source>
</evidence>
<evidence type="ECO:0000313" key="11">
    <source>
        <dbReference type="Proteomes" id="UP001458415"/>
    </source>
</evidence>
<sequence>MHHVKAAAPRQLPTTGAFVMLAVATVTTMAAASAPSPIYPLYRERWHFSVTLLTVVFTVYVVGLLAALLTVGSLSDHIGRRPVLVVAFLMAATSTAIFWAANGPAMLILARLVQGVASGIAMSGLAAGLLDFAPKGRPHLGATLTTVGTSIGMAGGAAVVGLLTAATSRPDGIVFPVLTLMFLALALNSLALPETVAPRSVTLLILRPTIRVDSRARSEFWATMPSTIAGWAATGLFLALIPSLVRDVLRLQFAAAGGLAIAVLYIAVTIGGIWSLRHRTRTVTILGTALMTTGAAILALGLATGSLIEFAAATLAIGLGVGLTFNGNLRAMSAVTSAKTRSQTFAATYVVSYASLSVPTLAAGLLAPLSGLEATGCALIAFVALLSAGAMTHALLRPSPLRVLPTAARPCRVDSQPPGQTKSEFHSKPSM</sequence>
<evidence type="ECO:0000256" key="7">
    <source>
        <dbReference type="SAM" id="MobiDB-lite"/>
    </source>
</evidence>
<evidence type="ECO:0000313" key="10">
    <source>
        <dbReference type="EMBL" id="MER6980503.1"/>
    </source>
</evidence>